<dbReference type="SMART" id="SM00380">
    <property type="entry name" value="AP2"/>
    <property type="match status" value="1"/>
</dbReference>
<evidence type="ECO:0000256" key="6">
    <source>
        <dbReference type="ARBA" id="ARBA00023242"/>
    </source>
</evidence>
<dbReference type="AlphaFoldDB" id="A0AAE1XMI0"/>
<evidence type="ECO:0000313" key="9">
    <source>
        <dbReference type="Proteomes" id="UP001293254"/>
    </source>
</evidence>
<dbReference type="PANTHER" id="PTHR31190:SF102">
    <property type="entry name" value="AP2_ERF DOMAIN-CONTAINING PROTEIN"/>
    <property type="match status" value="1"/>
</dbReference>
<dbReference type="CDD" id="cd00018">
    <property type="entry name" value="AP2"/>
    <property type="match status" value="1"/>
</dbReference>
<dbReference type="Gene3D" id="3.30.730.10">
    <property type="entry name" value="AP2/ERF domain"/>
    <property type="match status" value="1"/>
</dbReference>
<evidence type="ECO:0000256" key="3">
    <source>
        <dbReference type="ARBA" id="ARBA00023015"/>
    </source>
</evidence>
<dbReference type="GO" id="GO:0003677">
    <property type="term" value="F:DNA binding"/>
    <property type="evidence" value="ECO:0007669"/>
    <property type="project" value="UniProtKB-KW"/>
</dbReference>
<comment type="caution">
    <text evidence="8">The sequence shown here is derived from an EMBL/GenBank/DDBJ whole genome shotgun (WGS) entry which is preliminary data.</text>
</comment>
<dbReference type="GO" id="GO:0006952">
    <property type="term" value="P:defense response"/>
    <property type="evidence" value="ECO:0007669"/>
    <property type="project" value="UniProtKB-KW"/>
</dbReference>
<reference evidence="8" key="2">
    <citation type="journal article" date="2024" name="Plant">
        <title>Genomic evolution and insights into agronomic trait innovations of Sesamum species.</title>
        <authorList>
            <person name="Miao H."/>
            <person name="Wang L."/>
            <person name="Qu L."/>
            <person name="Liu H."/>
            <person name="Sun Y."/>
            <person name="Le M."/>
            <person name="Wang Q."/>
            <person name="Wei S."/>
            <person name="Zheng Y."/>
            <person name="Lin W."/>
            <person name="Duan Y."/>
            <person name="Cao H."/>
            <person name="Xiong S."/>
            <person name="Wang X."/>
            <person name="Wei L."/>
            <person name="Li C."/>
            <person name="Ma Q."/>
            <person name="Ju M."/>
            <person name="Zhao R."/>
            <person name="Li G."/>
            <person name="Mu C."/>
            <person name="Tian Q."/>
            <person name="Mei H."/>
            <person name="Zhang T."/>
            <person name="Gao T."/>
            <person name="Zhang H."/>
        </authorList>
    </citation>
    <scope>NUCLEOTIDE SEQUENCE</scope>
    <source>
        <strain evidence="8">3651</strain>
    </source>
</reference>
<sequence>MDAEYLSEFDVSLLQSIQNYLLSDSDFPLDCQWNDATSVIDDEKESSEMVEELLCNDSSSGGEAEAPLRGVKAPPVEWRRYRGVRRRPWGKFAAEIRDPVKKGARMWLGTYETPEEAALAYDRAAFKLRGSRARVNFPHLVGSGAPEPVRVTKRSHMASADQPTLLFSPALSEMNVPRKKMRTLIK</sequence>
<evidence type="ECO:0000256" key="4">
    <source>
        <dbReference type="ARBA" id="ARBA00023125"/>
    </source>
</evidence>
<reference evidence="8" key="1">
    <citation type="submission" date="2020-06" db="EMBL/GenBank/DDBJ databases">
        <authorList>
            <person name="Li T."/>
            <person name="Hu X."/>
            <person name="Zhang T."/>
            <person name="Song X."/>
            <person name="Zhang H."/>
            <person name="Dai N."/>
            <person name="Sheng W."/>
            <person name="Hou X."/>
            <person name="Wei L."/>
        </authorList>
    </citation>
    <scope>NUCLEOTIDE SEQUENCE</scope>
    <source>
        <strain evidence="8">3651</strain>
        <tissue evidence="8">Leaf</tissue>
    </source>
</reference>
<evidence type="ECO:0000256" key="5">
    <source>
        <dbReference type="ARBA" id="ARBA00023163"/>
    </source>
</evidence>
<keyword evidence="3" id="KW-0805">Transcription regulation</keyword>
<dbReference type="GO" id="GO:0005634">
    <property type="term" value="C:nucleus"/>
    <property type="evidence" value="ECO:0007669"/>
    <property type="project" value="UniProtKB-SubCell"/>
</dbReference>
<dbReference type="Pfam" id="PF00847">
    <property type="entry name" value="AP2"/>
    <property type="match status" value="1"/>
</dbReference>
<gene>
    <name evidence="8" type="ORF">Salat_2872600</name>
</gene>
<name>A0AAE1XMI0_9LAMI</name>
<keyword evidence="4" id="KW-0238">DNA-binding</keyword>
<keyword evidence="6" id="KW-0539">Nucleus</keyword>
<proteinExistence type="predicted"/>
<dbReference type="InterPro" id="IPR044808">
    <property type="entry name" value="ERF_plant"/>
</dbReference>
<feature type="domain" description="AP2/ERF" evidence="7">
    <location>
        <begin position="80"/>
        <end position="138"/>
    </location>
</feature>
<dbReference type="FunFam" id="3.30.730.10:FF:000001">
    <property type="entry name" value="Ethylene-responsive transcription factor 2"/>
    <property type="match status" value="1"/>
</dbReference>
<evidence type="ECO:0000313" key="8">
    <source>
        <dbReference type="EMBL" id="KAK4414596.1"/>
    </source>
</evidence>
<keyword evidence="9" id="KW-1185">Reference proteome</keyword>
<dbReference type="Proteomes" id="UP001293254">
    <property type="component" value="Unassembled WGS sequence"/>
</dbReference>
<dbReference type="InterPro" id="IPR036955">
    <property type="entry name" value="AP2/ERF_dom_sf"/>
</dbReference>
<dbReference type="GO" id="GO:0009873">
    <property type="term" value="P:ethylene-activated signaling pathway"/>
    <property type="evidence" value="ECO:0007669"/>
    <property type="project" value="InterPro"/>
</dbReference>
<dbReference type="PRINTS" id="PR00367">
    <property type="entry name" value="ETHRSPELEMNT"/>
</dbReference>
<keyword evidence="5" id="KW-0804">Transcription</keyword>
<keyword evidence="2" id="KW-0611">Plant defense</keyword>
<accession>A0AAE1XMI0</accession>
<evidence type="ECO:0000256" key="2">
    <source>
        <dbReference type="ARBA" id="ARBA00022821"/>
    </source>
</evidence>
<evidence type="ECO:0000256" key="1">
    <source>
        <dbReference type="ARBA" id="ARBA00004123"/>
    </source>
</evidence>
<dbReference type="InterPro" id="IPR001471">
    <property type="entry name" value="AP2/ERF_dom"/>
</dbReference>
<comment type="subcellular location">
    <subcellularLocation>
        <location evidence="1">Nucleus</location>
    </subcellularLocation>
</comment>
<dbReference type="GO" id="GO:0003700">
    <property type="term" value="F:DNA-binding transcription factor activity"/>
    <property type="evidence" value="ECO:0007669"/>
    <property type="project" value="InterPro"/>
</dbReference>
<dbReference type="PROSITE" id="PS51032">
    <property type="entry name" value="AP2_ERF"/>
    <property type="match status" value="1"/>
</dbReference>
<organism evidence="8 9">
    <name type="scientific">Sesamum alatum</name>
    <dbReference type="NCBI Taxonomy" id="300844"/>
    <lineage>
        <taxon>Eukaryota</taxon>
        <taxon>Viridiplantae</taxon>
        <taxon>Streptophyta</taxon>
        <taxon>Embryophyta</taxon>
        <taxon>Tracheophyta</taxon>
        <taxon>Spermatophyta</taxon>
        <taxon>Magnoliopsida</taxon>
        <taxon>eudicotyledons</taxon>
        <taxon>Gunneridae</taxon>
        <taxon>Pentapetalae</taxon>
        <taxon>asterids</taxon>
        <taxon>lamiids</taxon>
        <taxon>Lamiales</taxon>
        <taxon>Pedaliaceae</taxon>
        <taxon>Sesamum</taxon>
    </lineage>
</organism>
<dbReference type="SUPFAM" id="SSF54171">
    <property type="entry name" value="DNA-binding domain"/>
    <property type="match status" value="1"/>
</dbReference>
<dbReference type="PANTHER" id="PTHR31190">
    <property type="entry name" value="DNA-BINDING DOMAIN"/>
    <property type="match status" value="1"/>
</dbReference>
<dbReference type="EMBL" id="JACGWO010000012">
    <property type="protein sequence ID" value="KAK4414596.1"/>
    <property type="molecule type" value="Genomic_DNA"/>
</dbReference>
<evidence type="ECO:0000259" key="7">
    <source>
        <dbReference type="PROSITE" id="PS51032"/>
    </source>
</evidence>
<protein>
    <submittedName>
        <fullName evidence="8">Ethylene-responsive transcription factor 13</fullName>
    </submittedName>
</protein>
<dbReference type="InterPro" id="IPR016177">
    <property type="entry name" value="DNA-bd_dom_sf"/>
</dbReference>